<comment type="caution">
    <text evidence="1">The sequence shown here is derived from an EMBL/GenBank/DDBJ whole genome shotgun (WGS) entry which is preliminary data.</text>
</comment>
<dbReference type="AlphaFoldDB" id="A0A9D3VIK9"/>
<evidence type="ECO:0000313" key="1">
    <source>
        <dbReference type="EMBL" id="KAH1083147.1"/>
    </source>
</evidence>
<reference evidence="1 2" key="1">
    <citation type="journal article" date="2021" name="Plant Biotechnol. J.">
        <title>Multi-omics assisted identification of the key and species-specific regulatory components of drought-tolerant mechanisms in Gossypium stocksii.</title>
        <authorList>
            <person name="Yu D."/>
            <person name="Ke L."/>
            <person name="Zhang D."/>
            <person name="Wu Y."/>
            <person name="Sun Y."/>
            <person name="Mei J."/>
            <person name="Sun J."/>
            <person name="Sun Y."/>
        </authorList>
    </citation>
    <scope>NUCLEOTIDE SEQUENCE [LARGE SCALE GENOMIC DNA]</scope>
    <source>
        <strain evidence="2">cv. E1</strain>
        <tissue evidence="1">Leaf</tissue>
    </source>
</reference>
<gene>
    <name evidence="1" type="ORF">J1N35_022908</name>
</gene>
<dbReference type="EMBL" id="JAIQCV010000007">
    <property type="protein sequence ID" value="KAH1083147.1"/>
    <property type="molecule type" value="Genomic_DNA"/>
</dbReference>
<proteinExistence type="predicted"/>
<accession>A0A9D3VIK9</accession>
<dbReference type="OrthoDB" id="1739587at2759"/>
<sequence length="141" mass="16033">MVFKSKIKWVALLVLTLSLGSMVAHLSMTKFSSMNLIQYSAKDALIHDFPNIVSPVIRIKRLWGTVRSLESLQPYANPRNSYPVPNENTNGFIFAKIFGGFEKIRSSRYKKALVQNKSVINSRVSPIFMTRSNSLPHLKMM</sequence>
<keyword evidence="2" id="KW-1185">Reference proteome</keyword>
<name>A0A9D3VIK9_9ROSI</name>
<evidence type="ECO:0000313" key="2">
    <source>
        <dbReference type="Proteomes" id="UP000828251"/>
    </source>
</evidence>
<dbReference type="Proteomes" id="UP000828251">
    <property type="component" value="Unassembled WGS sequence"/>
</dbReference>
<protein>
    <submittedName>
        <fullName evidence="1">Uncharacterized protein</fullName>
    </submittedName>
</protein>
<organism evidence="1 2">
    <name type="scientific">Gossypium stocksii</name>
    <dbReference type="NCBI Taxonomy" id="47602"/>
    <lineage>
        <taxon>Eukaryota</taxon>
        <taxon>Viridiplantae</taxon>
        <taxon>Streptophyta</taxon>
        <taxon>Embryophyta</taxon>
        <taxon>Tracheophyta</taxon>
        <taxon>Spermatophyta</taxon>
        <taxon>Magnoliopsida</taxon>
        <taxon>eudicotyledons</taxon>
        <taxon>Gunneridae</taxon>
        <taxon>Pentapetalae</taxon>
        <taxon>rosids</taxon>
        <taxon>malvids</taxon>
        <taxon>Malvales</taxon>
        <taxon>Malvaceae</taxon>
        <taxon>Malvoideae</taxon>
        <taxon>Gossypium</taxon>
    </lineage>
</organism>